<reference evidence="1" key="1">
    <citation type="submission" date="2019-10" db="EMBL/GenBank/DDBJ databases">
        <title>The sequence and de novo assembly of the wild yak genome.</title>
        <authorList>
            <person name="Liu Y."/>
        </authorList>
    </citation>
    <scope>NUCLEOTIDE SEQUENCE [LARGE SCALE GENOMIC DNA]</scope>
    <source>
        <strain evidence="1">WY2019</strain>
    </source>
</reference>
<evidence type="ECO:0000313" key="1">
    <source>
        <dbReference type="EMBL" id="MXQ88354.1"/>
    </source>
</evidence>
<accession>A0A6B0RK74</accession>
<protein>
    <submittedName>
        <fullName evidence="1">Uncharacterized protein</fullName>
    </submittedName>
</protein>
<sequence length="62" mass="6988">MFTGLLLHVHREWAGTWPQVDQSESVPWKTDVGIESVFAVHSWDQGHSIGEDRIRLAKSSDG</sequence>
<evidence type="ECO:0000313" key="2">
    <source>
        <dbReference type="Proteomes" id="UP000322234"/>
    </source>
</evidence>
<gene>
    <name evidence="1" type="ORF">E5288_WYG021360</name>
</gene>
<dbReference type="EMBL" id="VBQZ03000045">
    <property type="protein sequence ID" value="MXQ88354.1"/>
    <property type="molecule type" value="Genomic_DNA"/>
</dbReference>
<name>A0A6B0RK74_9CETA</name>
<organism evidence="1 2">
    <name type="scientific">Bos mutus</name>
    <name type="common">wild yak</name>
    <dbReference type="NCBI Taxonomy" id="72004"/>
    <lineage>
        <taxon>Eukaryota</taxon>
        <taxon>Metazoa</taxon>
        <taxon>Chordata</taxon>
        <taxon>Craniata</taxon>
        <taxon>Vertebrata</taxon>
        <taxon>Euteleostomi</taxon>
        <taxon>Mammalia</taxon>
        <taxon>Eutheria</taxon>
        <taxon>Laurasiatheria</taxon>
        <taxon>Artiodactyla</taxon>
        <taxon>Ruminantia</taxon>
        <taxon>Pecora</taxon>
        <taxon>Bovidae</taxon>
        <taxon>Bovinae</taxon>
        <taxon>Bos</taxon>
    </lineage>
</organism>
<proteinExistence type="predicted"/>
<dbReference type="AlphaFoldDB" id="A0A6B0RK74"/>
<comment type="caution">
    <text evidence="1">The sequence shown here is derived from an EMBL/GenBank/DDBJ whole genome shotgun (WGS) entry which is preliminary data.</text>
</comment>
<keyword evidence="2" id="KW-1185">Reference proteome</keyword>
<dbReference type="Proteomes" id="UP000322234">
    <property type="component" value="Unassembled WGS sequence"/>
</dbReference>